<gene>
    <name evidence="1" type="ORF">EV214_1122</name>
</gene>
<dbReference type="EMBL" id="SLWV01000012">
    <property type="protein sequence ID" value="TCO74527.1"/>
    <property type="molecule type" value="Genomic_DNA"/>
</dbReference>
<dbReference type="Proteomes" id="UP000294919">
    <property type="component" value="Unassembled WGS sequence"/>
</dbReference>
<dbReference type="InterPro" id="IPR027417">
    <property type="entry name" value="P-loop_NTPase"/>
</dbReference>
<dbReference type="AlphaFoldDB" id="A0A4R2KPH4"/>
<evidence type="ECO:0000313" key="2">
    <source>
        <dbReference type="Proteomes" id="UP000294919"/>
    </source>
</evidence>
<accession>A0A4R2KPH4</accession>
<evidence type="ECO:0000313" key="1">
    <source>
        <dbReference type="EMBL" id="TCO74527.1"/>
    </source>
</evidence>
<keyword evidence="2" id="KW-1185">Reference proteome</keyword>
<evidence type="ECO:0008006" key="3">
    <source>
        <dbReference type="Google" id="ProtNLM"/>
    </source>
</evidence>
<reference evidence="1 2" key="1">
    <citation type="submission" date="2019-03" db="EMBL/GenBank/DDBJ databases">
        <title>Genomic Encyclopedia of Type Strains, Phase IV (KMG-IV): sequencing the most valuable type-strain genomes for metagenomic binning, comparative biology and taxonomic classification.</title>
        <authorList>
            <person name="Goeker M."/>
        </authorList>
    </citation>
    <scope>NUCLEOTIDE SEQUENCE [LARGE SCALE GENOMIC DNA]</scope>
    <source>
        <strain evidence="1 2">DSM 102940</strain>
    </source>
</reference>
<dbReference type="OrthoDB" id="1953676at2"/>
<dbReference type="RefSeq" id="WP_132245211.1">
    <property type="nucleotide sequence ID" value="NZ_SLWV01000012.1"/>
</dbReference>
<comment type="caution">
    <text evidence="1">The sequence shown here is derived from an EMBL/GenBank/DDBJ whole genome shotgun (WGS) entry which is preliminary data.</text>
</comment>
<dbReference type="SUPFAM" id="SSF52540">
    <property type="entry name" value="P-loop containing nucleoside triphosphate hydrolases"/>
    <property type="match status" value="1"/>
</dbReference>
<name>A0A4R2KPH4_9FIRM</name>
<protein>
    <recommendedName>
        <fullName evidence="3">Twitching motility protein PilT</fullName>
    </recommendedName>
</protein>
<proteinExistence type="predicted"/>
<sequence>MVKLITGGKGTGKTTKMIEMANHLVDMEHGNVVFLDKDKKAMYALKHEVRFISLDEYPIEDIKGFIGFLCGVISRDHDIETFFIDGLLKVKNVERVDLQDFVTELEKLSERFEIKFVLSVSCELNQLPDALRKYDRV</sequence>
<organism evidence="1 2">
    <name type="scientific">Marinisporobacter balticus</name>
    <dbReference type="NCBI Taxonomy" id="2018667"/>
    <lineage>
        <taxon>Bacteria</taxon>
        <taxon>Bacillati</taxon>
        <taxon>Bacillota</taxon>
        <taxon>Clostridia</taxon>
        <taxon>Peptostreptococcales</taxon>
        <taxon>Thermotaleaceae</taxon>
        <taxon>Marinisporobacter</taxon>
    </lineage>
</organism>